<protein>
    <submittedName>
        <fullName evidence="1">Uncharacterized protein</fullName>
    </submittedName>
</protein>
<proteinExistence type="predicted"/>
<name>A0A3G4ZVR3_9VIRU</name>
<dbReference type="EMBL" id="MK072077">
    <property type="protein sequence ID" value="AYV78434.1"/>
    <property type="molecule type" value="Genomic_DNA"/>
</dbReference>
<accession>A0A3G4ZVR3</accession>
<organism evidence="1">
    <name type="scientific">Edafosvirus sp</name>
    <dbReference type="NCBI Taxonomy" id="2487765"/>
    <lineage>
        <taxon>Viruses</taxon>
        <taxon>Varidnaviria</taxon>
        <taxon>Bamfordvirae</taxon>
        <taxon>Nucleocytoviricota</taxon>
        <taxon>Megaviricetes</taxon>
        <taxon>Imitervirales</taxon>
        <taxon>Mimiviridae</taxon>
        <taxon>Klosneuvirinae</taxon>
    </lineage>
</organism>
<sequence>MSSSSSPQQSSLFFFGRSNEHITLYLDLSSSFFDINNTSLNTSFNHKIF</sequence>
<evidence type="ECO:0000313" key="1">
    <source>
        <dbReference type="EMBL" id="AYV78434.1"/>
    </source>
</evidence>
<gene>
    <name evidence="1" type="ORF">Edafosvirus12_33</name>
</gene>
<reference evidence="1" key="1">
    <citation type="submission" date="2018-10" db="EMBL/GenBank/DDBJ databases">
        <title>Hidden diversity of soil giant viruses.</title>
        <authorList>
            <person name="Schulz F."/>
            <person name="Alteio L."/>
            <person name="Goudeau D."/>
            <person name="Ryan E.M."/>
            <person name="Malmstrom R.R."/>
            <person name="Blanchard J."/>
            <person name="Woyke T."/>
        </authorList>
    </citation>
    <scope>NUCLEOTIDE SEQUENCE</scope>
    <source>
        <strain evidence="1">EDV1</strain>
    </source>
</reference>